<gene>
    <name evidence="2" type="ORF">SAMN04488554_2828</name>
</gene>
<protein>
    <submittedName>
        <fullName evidence="2">Uncharacterized protein</fullName>
    </submittedName>
</protein>
<feature type="compositionally biased region" description="Basic and acidic residues" evidence="1">
    <location>
        <begin position="1"/>
        <end position="10"/>
    </location>
</feature>
<dbReference type="EMBL" id="FNTX01000002">
    <property type="protein sequence ID" value="SEE76793.1"/>
    <property type="molecule type" value="Genomic_DNA"/>
</dbReference>
<name>A0A1H5LI91_9MICO</name>
<dbReference type="Proteomes" id="UP000199220">
    <property type="component" value="Unassembled WGS sequence"/>
</dbReference>
<evidence type="ECO:0000313" key="2">
    <source>
        <dbReference type="EMBL" id="SEE76793.1"/>
    </source>
</evidence>
<organism evidence="2 3">
    <name type="scientific">Ruania alba</name>
    <dbReference type="NCBI Taxonomy" id="648782"/>
    <lineage>
        <taxon>Bacteria</taxon>
        <taxon>Bacillati</taxon>
        <taxon>Actinomycetota</taxon>
        <taxon>Actinomycetes</taxon>
        <taxon>Micrococcales</taxon>
        <taxon>Ruaniaceae</taxon>
        <taxon>Ruania</taxon>
    </lineage>
</organism>
<proteinExistence type="predicted"/>
<sequence length="387" mass="43296">MPDVATRPRAEFIGTSGPGRTPGPSFVGDTFHVEQVHHSGCRGRPTLDQLLLPDSSLSIQLICTYSPSALPHRWRQLRNRLTARVRSRSEAARDQVPWWRRSGTEVGADPDSVATTARPGASRCSVSLYVSRRRFRIRLAGPRKSGARAGSRHATNASWPFHVKPAEADLPAQREGAASTTSRRWFTRAASARELNTVAYLRRIMLSLVPDGSVLVGYRPSSHGSKVPRLRSSARRLALWHISRRRPCRTSAFRHGRTRPVPTCTRRRDCGRPCREHDLVLDILGCLSRQRPFHVKHPHHPHWRVCLPGVPQLLKPGTFHVKHLPRFARSHPSRSTDTAPIPGADHQSRPWHTSVTFGTGGFHVKHNLRGSHPRATTLRSLGPRCSP</sequence>
<keyword evidence="3" id="KW-1185">Reference proteome</keyword>
<feature type="region of interest" description="Disordered" evidence="1">
    <location>
        <begin position="1"/>
        <end position="24"/>
    </location>
</feature>
<evidence type="ECO:0000313" key="3">
    <source>
        <dbReference type="Proteomes" id="UP000199220"/>
    </source>
</evidence>
<feature type="compositionally biased region" description="Basic residues" evidence="1">
    <location>
        <begin position="363"/>
        <end position="372"/>
    </location>
</feature>
<reference evidence="3" key="1">
    <citation type="submission" date="2016-10" db="EMBL/GenBank/DDBJ databases">
        <authorList>
            <person name="Varghese N."/>
            <person name="Submissions S."/>
        </authorList>
    </citation>
    <scope>NUCLEOTIDE SEQUENCE [LARGE SCALE GENOMIC DNA]</scope>
    <source>
        <strain evidence="3">DSM 21368</strain>
    </source>
</reference>
<feature type="compositionally biased region" description="Low complexity" evidence="1">
    <location>
        <begin position="14"/>
        <end position="24"/>
    </location>
</feature>
<accession>A0A1H5LI91</accession>
<feature type="region of interest" description="Disordered" evidence="1">
    <location>
        <begin position="328"/>
        <end position="387"/>
    </location>
</feature>
<evidence type="ECO:0000256" key="1">
    <source>
        <dbReference type="SAM" id="MobiDB-lite"/>
    </source>
</evidence>
<dbReference type="AlphaFoldDB" id="A0A1H5LI91"/>